<comment type="caution">
    <text evidence="2">The sequence shown here is derived from an EMBL/GenBank/DDBJ whole genome shotgun (WGS) entry which is preliminary data.</text>
</comment>
<keyword evidence="3" id="KW-1185">Reference proteome</keyword>
<organism evidence="2 3">
    <name type="scientific">Cryptotermes secundus</name>
    <dbReference type="NCBI Taxonomy" id="105785"/>
    <lineage>
        <taxon>Eukaryota</taxon>
        <taxon>Metazoa</taxon>
        <taxon>Ecdysozoa</taxon>
        <taxon>Arthropoda</taxon>
        <taxon>Hexapoda</taxon>
        <taxon>Insecta</taxon>
        <taxon>Pterygota</taxon>
        <taxon>Neoptera</taxon>
        <taxon>Polyneoptera</taxon>
        <taxon>Dictyoptera</taxon>
        <taxon>Blattodea</taxon>
        <taxon>Blattoidea</taxon>
        <taxon>Termitoidae</taxon>
        <taxon>Kalotermitidae</taxon>
        <taxon>Cryptotermitinae</taxon>
        <taxon>Cryptotermes</taxon>
    </lineage>
</organism>
<name>A0A2J7QN62_9NEOP</name>
<gene>
    <name evidence="2" type="ORF">B7P43_G05826</name>
</gene>
<dbReference type="EMBL" id="NEVH01013199">
    <property type="protein sequence ID" value="PNF30026.1"/>
    <property type="molecule type" value="Genomic_DNA"/>
</dbReference>
<feature type="region of interest" description="Disordered" evidence="1">
    <location>
        <begin position="1"/>
        <end position="22"/>
    </location>
</feature>
<proteinExistence type="predicted"/>
<dbReference type="AlphaFoldDB" id="A0A2J7QN62"/>
<feature type="compositionally biased region" description="Basic and acidic residues" evidence="1">
    <location>
        <begin position="232"/>
        <end position="246"/>
    </location>
</feature>
<dbReference type="InParanoid" id="A0A2J7QN62"/>
<reference evidence="2 3" key="1">
    <citation type="submission" date="2017-12" db="EMBL/GenBank/DDBJ databases">
        <title>Hemimetabolous genomes reveal molecular basis of termite eusociality.</title>
        <authorList>
            <person name="Harrison M.C."/>
            <person name="Jongepier E."/>
            <person name="Robertson H.M."/>
            <person name="Arning N."/>
            <person name="Bitard-Feildel T."/>
            <person name="Chao H."/>
            <person name="Childers C.P."/>
            <person name="Dinh H."/>
            <person name="Doddapaneni H."/>
            <person name="Dugan S."/>
            <person name="Gowin J."/>
            <person name="Greiner C."/>
            <person name="Han Y."/>
            <person name="Hu H."/>
            <person name="Hughes D.S.T."/>
            <person name="Huylmans A.-K."/>
            <person name="Kemena C."/>
            <person name="Kremer L.P.M."/>
            <person name="Lee S.L."/>
            <person name="Lopez-Ezquerra A."/>
            <person name="Mallet L."/>
            <person name="Monroy-Kuhn J.M."/>
            <person name="Moser A."/>
            <person name="Murali S.C."/>
            <person name="Muzny D.M."/>
            <person name="Otani S."/>
            <person name="Piulachs M.-D."/>
            <person name="Poelchau M."/>
            <person name="Qu J."/>
            <person name="Schaub F."/>
            <person name="Wada-Katsumata A."/>
            <person name="Worley K.C."/>
            <person name="Xie Q."/>
            <person name="Ylla G."/>
            <person name="Poulsen M."/>
            <person name="Gibbs R.A."/>
            <person name="Schal C."/>
            <person name="Richards S."/>
            <person name="Belles X."/>
            <person name="Korb J."/>
            <person name="Bornberg-Bauer E."/>
        </authorList>
    </citation>
    <scope>NUCLEOTIDE SEQUENCE [LARGE SCALE GENOMIC DNA]</scope>
    <source>
        <tissue evidence="2">Whole body</tissue>
    </source>
</reference>
<sequence length="500" mass="55738">MEKATNADHSGDRPERAEEGEQAEVHLEGLLLRAMKADPFREVYEGMQDLFTVVLKAVGPGPQALQGGAGRGHQPVNQPTAQSVAQIRKELSLGEMSVDVYSLVPDEQSSRCDRSQASNEGDITPFSHLQECSIRPQSVDSHAALRNNEDSGDVGHLGFDVSVGEAHDQVQNERDKTSIQSSILSQNQTLWIDKKLRELQAVSKELKDLLHLMKAETGTAEEKSRIERNNMTDSRIDPCNRADPKNVKRTLSGSQIEGHSDRKKTKYDGYKMHKNSALCVTKYWVAKLQSRCHELQVMCEGVSSVLPGTLEAFLVGGIICPNYARPYLHLAEVTYTLIGFSSKLLSAVGNIMNNISGSNIKEIAHLLFAVKELITIFPPLETACQNLYSEYLHDRSPSDCHSGSEESKHWHIQARAKIDTIFHQMDVAYEQLEKAIRKMNIICDNEAASSEIPLCQLRPQTDSKQVDPKEILFITARKILLIGKHISSLMEVRKFQGQAE</sequence>
<dbReference type="Proteomes" id="UP000235965">
    <property type="component" value="Unassembled WGS sequence"/>
</dbReference>
<evidence type="ECO:0000256" key="1">
    <source>
        <dbReference type="SAM" id="MobiDB-lite"/>
    </source>
</evidence>
<evidence type="ECO:0000313" key="3">
    <source>
        <dbReference type="Proteomes" id="UP000235965"/>
    </source>
</evidence>
<evidence type="ECO:0000313" key="2">
    <source>
        <dbReference type="EMBL" id="PNF30026.1"/>
    </source>
</evidence>
<protein>
    <submittedName>
        <fullName evidence="2">Uncharacterized protein</fullName>
    </submittedName>
</protein>
<feature type="region of interest" description="Disordered" evidence="1">
    <location>
        <begin position="232"/>
        <end position="264"/>
    </location>
</feature>
<accession>A0A2J7QN62</accession>